<accession>A0A0A9GCB4</accession>
<keyword evidence="1" id="KW-0812">Transmembrane</keyword>
<keyword evidence="1" id="KW-0472">Membrane</keyword>
<evidence type="ECO:0000313" key="2">
    <source>
        <dbReference type="EMBL" id="JAE20181.1"/>
    </source>
</evidence>
<reference evidence="2" key="2">
    <citation type="journal article" date="2015" name="Data Brief">
        <title>Shoot transcriptome of the giant reed, Arundo donax.</title>
        <authorList>
            <person name="Barrero R.A."/>
            <person name="Guerrero F.D."/>
            <person name="Moolhuijzen P."/>
            <person name="Goolsby J.A."/>
            <person name="Tidwell J."/>
            <person name="Bellgard S.E."/>
            <person name="Bellgard M.I."/>
        </authorList>
    </citation>
    <scope>NUCLEOTIDE SEQUENCE</scope>
    <source>
        <tissue evidence="2">Shoot tissue taken approximately 20 cm above the soil surface</tissue>
    </source>
</reference>
<dbReference type="AlphaFoldDB" id="A0A0A9GCB4"/>
<name>A0A0A9GCB4_ARUDO</name>
<sequence>MQVTIAISGIGILDNISCLRQHFFISRNSRGLLIYIPAGRFTSFYIFLCHIMLQYLPSIVCSTLLRCPCLRF</sequence>
<organism evidence="2">
    <name type="scientific">Arundo donax</name>
    <name type="common">Giant reed</name>
    <name type="synonym">Donax arundinaceus</name>
    <dbReference type="NCBI Taxonomy" id="35708"/>
    <lineage>
        <taxon>Eukaryota</taxon>
        <taxon>Viridiplantae</taxon>
        <taxon>Streptophyta</taxon>
        <taxon>Embryophyta</taxon>
        <taxon>Tracheophyta</taxon>
        <taxon>Spermatophyta</taxon>
        <taxon>Magnoliopsida</taxon>
        <taxon>Liliopsida</taxon>
        <taxon>Poales</taxon>
        <taxon>Poaceae</taxon>
        <taxon>PACMAD clade</taxon>
        <taxon>Arundinoideae</taxon>
        <taxon>Arundineae</taxon>
        <taxon>Arundo</taxon>
    </lineage>
</organism>
<feature type="transmembrane region" description="Helical" evidence="1">
    <location>
        <begin position="32"/>
        <end position="56"/>
    </location>
</feature>
<evidence type="ECO:0000256" key="1">
    <source>
        <dbReference type="SAM" id="Phobius"/>
    </source>
</evidence>
<dbReference type="EMBL" id="GBRH01177715">
    <property type="protein sequence ID" value="JAE20181.1"/>
    <property type="molecule type" value="Transcribed_RNA"/>
</dbReference>
<protein>
    <submittedName>
        <fullName evidence="2">Uncharacterized protein</fullName>
    </submittedName>
</protein>
<reference evidence="2" key="1">
    <citation type="submission" date="2014-09" db="EMBL/GenBank/DDBJ databases">
        <authorList>
            <person name="Magalhaes I.L.F."/>
            <person name="Oliveira U."/>
            <person name="Santos F.R."/>
            <person name="Vidigal T.H.D.A."/>
            <person name="Brescovit A.D."/>
            <person name="Santos A.J."/>
        </authorList>
    </citation>
    <scope>NUCLEOTIDE SEQUENCE</scope>
    <source>
        <tissue evidence="2">Shoot tissue taken approximately 20 cm above the soil surface</tissue>
    </source>
</reference>
<keyword evidence="1" id="KW-1133">Transmembrane helix</keyword>
<proteinExistence type="predicted"/>